<dbReference type="SUPFAM" id="SSF48445">
    <property type="entry name" value="14-3-3 protein"/>
    <property type="match status" value="1"/>
</dbReference>
<evidence type="ECO:0000313" key="6">
    <source>
        <dbReference type="Proteomes" id="UP000734854"/>
    </source>
</evidence>
<evidence type="ECO:0000313" key="5">
    <source>
        <dbReference type="EMBL" id="KAG6522501.1"/>
    </source>
</evidence>
<dbReference type="AlphaFoldDB" id="A0A8J5HY62"/>
<evidence type="ECO:0000256" key="3">
    <source>
        <dbReference type="SAM" id="MobiDB-lite"/>
    </source>
</evidence>
<name>A0A8J5HY62_ZINOF</name>
<feature type="site" description="Interaction with phosphoserine on interacting protein" evidence="2">
    <location>
        <position position="61"/>
    </location>
</feature>
<comment type="caution">
    <text evidence="5">The sequence shown here is derived from an EMBL/GenBank/DDBJ whole genome shotgun (WGS) entry which is preliminary data.</text>
</comment>
<dbReference type="InterPro" id="IPR036815">
    <property type="entry name" value="14-3-3_dom_sf"/>
</dbReference>
<accession>A0A8J5HY62</accession>
<reference evidence="5 6" key="1">
    <citation type="submission" date="2020-08" db="EMBL/GenBank/DDBJ databases">
        <title>Plant Genome Project.</title>
        <authorList>
            <person name="Zhang R.-G."/>
        </authorList>
    </citation>
    <scope>NUCLEOTIDE SEQUENCE [LARGE SCALE GENOMIC DNA]</scope>
    <source>
        <tissue evidence="5">Rhizome</tissue>
    </source>
</reference>
<dbReference type="PANTHER" id="PTHR18860">
    <property type="entry name" value="14-3-3 PROTEIN"/>
    <property type="match status" value="1"/>
</dbReference>
<dbReference type="InterPro" id="IPR023410">
    <property type="entry name" value="14-3-3_domain"/>
</dbReference>
<dbReference type="SMART" id="SM00101">
    <property type="entry name" value="14_3_3"/>
    <property type="match status" value="1"/>
</dbReference>
<dbReference type="Pfam" id="PF00244">
    <property type="entry name" value="14-3-3"/>
    <property type="match status" value="2"/>
</dbReference>
<evidence type="ECO:0000256" key="2">
    <source>
        <dbReference type="PIRSR" id="PIRSR000868-1"/>
    </source>
</evidence>
<protein>
    <recommendedName>
        <fullName evidence="4">14-3-3 domain-containing protein</fullName>
    </recommendedName>
</protein>
<dbReference type="Gene3D" id="1.20.190.20">
    <property type="entry name" value="14-3-3 domain"/>
    <property type="match status" value="1"/>
</dbReference>
<feature type="site" description="Interaction with phosphoserine on interacting protein" evidence="2">
    <location>
        <position position="134"/>
    </location>
</feature>
<evidence type="ECO:0000256" key="1">
    <source>
        <dbReference type="ARBA" id="ARBA00006141"/>
    </source>
</evidence>
<feature type="region of interest" description="Disordered" evidence="3">
    <location>
        <begin position="265"/>
        <end position="285"/>
    </location>
</feature>
<dbReference type="EMBL" id="JACMSC010000005">
    <property type="protein sequence ID" value="KAG6522501.1"/>
    <property type="molecule type" value="Genomic_DNA"/>
</dbReference>
<organism evidence="5 6">
    <name type="scientific">Zingiber officinale</name>
    <name type="common">Ginger</name>
    <name type="synonym">Amomum zingiber</name>
    <dbReference type="NCBI Taxonomy" id="94328"/>
    <lineage>
        <taxon>Eukaryota</taxon>
        <taxon>Viridiplantae</taxon>
        <taxon>Streptophyta</taxon>
        <taxon>Embryophyta</taxon>
        <taxon>Tracheophyta</taxon>
        <taxon>Spermatophyta</taxon>
        <taxon>Magnoliopsida</taxon>
        <taxon>Liliopsida</taxon>
        <taxon>Zingiberales</taxon>
        <taxon>Zingiberaceae</taxon>
        <taxon>Zingiber</taxon>
    </lineage>
</organism>
<dbReference type="Proteomes" id="UP000734854">
    <property type="component" value="Unassembled WGS sequence"/>
</dbReference>
<evidence type="ECO:0000259" key="4">
    <source>
        <dbReference type="SMART" id="SM00101"/>
    </source>
</evidence>
<dbReference type="PRINTS" id="PR00305">
    <property type="entry name" value="1433ZETA"/>
</dbReference>
<keyword evidence="6" id="KW-1185">Reference proteome</keyword>
<sequence>MAATREQYLYMAKLAEQTHRYENMMDYMEKVALAATVEEELTVEERSLLSAAYKNVIDALRKSLGTISSIEQSQENQGNSNRLTAIQSFRVRIETEFSSTCGRILDFIETTLIPKSPSNASKVMYLKMKGDYYRYLAEVKINGHEQHKDIVEKALSAYEIAQGKGIGILNDIIIDWFWQEAARAEFPPTHPLRLGVALNFSVFYYKILYSPEKAHSIAKQAYDEADLEQDTLQDDSFKESAEIMKRLHGNLDIWTSDMELSMMTDTKKPPPLLNCLQEGETEQDQ</sequence>
<feature type="domain" description="14-3-3" evidence="4">
    <location>
        <begin position="5"/>
        <end position="268"/>
    </location>
</feature>
<proteinExistence type="inferred from homology"/>
<dbReference type="PIRSF" id="PIRSF000868">
    <property type="entry name" value="14-3-3"/>
    <property type="match status" value="1"/>
</dbReference>
<comment type="similarity">
    <text evidence="1">Belongs to the 14-3-3 family.</text>
</comment>
<gene>
    <name evidence="5" type="ORF">ZIOFF_019641</name>
</gene>
<dbReference type="InterPro" id="IPR000308">
    <property type="entry name" value="14-3-3"/>
</dbReference>